<feature type="transmembrane region" description="Helical" evidence="1">
    <location>
        <begin position="30"/>
        <end position="47"/>
    </location>
</feature>
<name>A0A0H3B6A3_YERPY</name>
<reference evidence="2" key="1">
    <citation type="submission" date="2008-02" db="EMBL/GenBank/DDBJ databases">
        <title>Complete sequence of Yersinia pseudotuberculosis YPIII.</title>
        <authorList>
            <consortium name="US DOE Joint Genome Institute"/>
            <person name="Challacombe J.F."/>
            <person name="Bruce D."/>
            <person name="Detter J.C."/>
            <person name="Green L."/>
            <person name="Land M."/>
            <person name="Munk C."/>
            <person name="Lindler L.E."/>
            <person name="Nikolich M.P."/>
            <person name="Brettin T."/>
        </authorList>
    </citation>
    <scope>NUCLEOTIDE SEQUENCE</scope>
    <source>
        <strain evidence="2">YPIII</strain>
    </source>
</reference>
<gene>
    <name evidence="2" type="ordered locus">YPK_3148</name>
</gene>
<keyword evidence="1" id="KW-0472">Membrane</keyword>
<dbReference type="AlphaFoldDB" id="A0A0H3B6A3"/>
<evidence type="ECO:0000313" key="2">
    <source>
        <dbReference type="EMBL" id="ACA69419.1"/>
    </source>
</evidence>
<keyword evidence="1" id="KW-0812">Transmembrane</keyword>
<dbReference type="KEGG" id="ypy:YPK_3148"/>
<dbReference type="PATRIC" id="fig|502800.11.peg.3875"/>
<evidence type="ECO:0000256" key="1">
    <source>
        <dbReference type="SAM" id="Phobius"/>
    </source>
</evidence>
<sequence length="51" mass="6221">MNKRKVRLFSFFTFIFIPWLGGGRYYISEFTILMVFIFALFTYIKILENLN</sequence>
<accession>A0A0H3B6A3</accession>
<proteinExistence type="predicted"/>
<dbReference type="EMBL" id="CP000950">
    <property type="protein sequence ID" value="ACA69419.1"/>
    <property type="molecule type" value="Genomic_DNA"/>
</dbReference>
<organism evidence="2">
    <name type="scientific">Yersinia pseudotuberculosis serotype O:3 (strain YPIII)</name>
    <dbReference type="NCBI Taxonomy" id="502800"/>
    <lineage>
        <taxon>Bacteria</taxon>
        <taxon>Pseudomonadati</taxon>
        <taxon>Pseudomonadota</taxon>
        <taxon>Gammaproteobacteria</taxon>
        <taxon>Enterobacterales</taxon>
        <taxon>Yersiniaceae</taxon>
        <taxon>Yersinia</taxon>
    </lineage>
</organism>
<keyword evidence="1" id="KW-1133">Transmembrane helix</keyword>
<feature type="transmembrane region" description="Helical" evidence="1">
    <location>
        <begin position="7"/>
        <end position="24"/>
    </location>
</feature>
<protein>
    <submittedName>
        <fullName evidence="2">Uncharacterized protein</fullName>
    </submittedName>
</protein>